<feature type="transmembrane region" description="Helical" evidence="3">
    <location>
        <begin position="199"/>
        <end position="224"/>
    </location>
</feature>
<evidence type="ECO:0000256" key="2">
    <source>
        <dbReference type="SAM" id="MobiDB-lite"/>
    </source>
</evidence>
<comment type="caution">
    <text evidence="4">The sequence shown here is derived from an EMBL/GenBank/DDBJ whole genome shotgun (WGS) entry which is preliminary data.</text>
</comment>
<dbReference type="Pfam" id="PF01554">
    <property type="entry name" value="MatE"/>
    <property type="match status" value="2"/>
</dbReference>
<feature type="region of interest" description="Disordered" evidence="2">
    <location>
        <begin position="1"/>
        <end position="31"/>
    </location>
</feature>
<comment type="similarity">
    <text evidence="1">Belongs to the multi antimicrobial extrusion (MATE) (TC 2.A.66.1) family.</text>
</comment>
<keyword evidence="3" id="KW-0472">Membrane</keyword>
<feature type="transmembrane region" description="Helical" evidence="3">
    <location>
        <begin position="166"/>
        <end position="187"/>
    </location>
</feature>
<keyword evidence="3" id="KW-1133">Transmembrane helix</keyword>
<keyword evidence="3" id="KW-0812">Transmembrane</keyword>
<evidence type="ECO:0000256" key="3">
    <source>
        <dbReference type="SAM" id="Phobius"/>
    </source>
</evidence>
<feature type="compositionally biased region" description="Acidic residues" evidence="2">
    <location>
        <begin position="292"/>
        <end position="312"/>
    </location>
</feature>
<feature type="transmembrane region" description="Helical" evidence="3">
    <location>
        <begin position="497"/>
        <end position="520"/>
    </location>
</feature>
<feature type="compositionally biased region" description="Polar residues" evidence="2">
    <location>
        <begin position="1"/>
        <end position="18"/>
    </location>
</feature>
<dbReference type="EMBL" id="ASPP01006087">
    <property type="protein sequence ID" value="ETO29386.1"/>
    <property type="molecule type" value="Genomic_DNA"/>
</dbReference>
<feature type="transmembrane region" description="Helical" evidence="3">
    <location>
        <begin position="136"/>
        <end position="160"/>
    </location>
</feature>
<protein>
    <submittedName>
        <fullName evidence="4">Uncharacterized protein</fullName>
    </submittedName>
</protein>
<feature type="transmembrane region" description="Helical" evidence="3">
    <location>
        <begin position="50"/>
        <end position="70"/>
    </location>
</feature>
<evidence type="ECO:0000256" key="1">
    <source>
        <dbReference type="ARBA" id="ARBA00010199"/>
    </source>
</evidence>
<evidence type="ECO:0000313" key="5">
    <source>
        <dbReference type="Proteomes" id="UP000023152"/>
    </source>
</evidence>
<dbReference type="GO" id="GO:0016020">
    <property type="term" value="C:membrane"/>
    <property type="evidence" value="ECO:0007669"/>
    <property type="project" value="InterPro"/>
</dbReference>
<feature type="transmembrane region" description="Helical" evidence="3">
    <location>
        <begin position="90"/>
        <end position="116"/>
    </location>
</feature>
<sequence>MLSTQNNISTSLEEQVSNHVPEKTDASTTGSLSVLKKKEENLNITWKEEIAHLLNLAAPSMLVSLISMSYRSFTVIFVGQYLGTNELAGIALGTLITNVTGVIVAIGALSSMETIVGHAYGCKHYSLYSLATQRGFIVMLALWIGVAILWNYMTPILIAMHQPREASIKAGIFCKIYIVLFPIIALTEIQKRFLNGQNIVQCQVVLSIIFLCIFHPILCYIVIPTYGYKAAVWCNVISSVLYTTSLICYTSIFKPHIPQTFEHIKMITKNNNNNNNYKKADMIAMTSPKSIEEDDDDNDNDNNDDNNDDEEKEINNDNEKKESKTIQSLDESMEKSFVLERYPGMKGYLILTLAGIGTQCFEWWGFEVNTLLIGLLGNDALAAQGLYGVVLESVYMIPLGASIALTTRLGHLIGGQQYKLAKRAAIYGWCTPFVTTIWLSLTIIIAKKWVPRLFTSDPKVLVITESLAPFVASFMMLDAIQGIGNGILRGLSLQTKAVYVVTISIWFIGLPMSIIFGFVLNQGITGVYAGVITGYTLMCLALFIIKDFFIIIAFFKIQNSLCNPLYYFFIKIINQIHFFLQAIYNKNKKKLYTIIPLK</sequence>
<dbReference type="Proteomes" id="UP000023152">
    <property type="component" value="Unassembled WGS sequence"/>
</dbReference>
<feature type="transmembrane region" description="Helical" evidence="3">
    <location>
        <begin position="565"/>
        <end position="584"/>
    </location>
</feature>
<feature type="transmembrane region" description="Helical" evidence="3">
    <location>
        <begin position="466"/>
        <end position="488"/>
    </location>
</feature>
<dbReference type="OrthoDB" id="2126698at2759"/>
<evidence type="ECO:0000313" key="4">
    <source>
        <dbReference type="EMBL" id="ETO29386.1"/>
    </source>
</evidence>
<organism evidence="4 5">
    <name type="scientific">Reticulomyxa filosa</name>
    <dbReference type="NCBI Taxonomy" id="46433"/>
    <lineage>
        <taxon>Eukaryota</taxon>
        <taxon>Sar</taxon>
        <taxon>Rhizaria</taxon>
        <taxon>Retaria</taxon>
        <taxon>Foraminifera</taxon>
        <taxon>Monothalamids</taxon>
        <taxon>Reticulomyxidae</taxon>
        <taxon>Reticulomyxa</taxon>
    </lineage>
</organism>
<dbReference type="InterPro" id="IPR002528">
    <property type="entry name" value="MATE_fam"/>
</dbReference>
<dbReference type="OMA" id="WSFEIMA"/>
<dbReference type="GO" id="GO:0015297">
    <property type="term" value="F:antiporter activity"/>
    <property type="evidence" value="ECO:0007669"/>
    <property type="project" value="InterPro"/>
</dbReference>
<feature type="transmembrane region" description="Helical" evidence="3">
    <location>
        <begin position="348"/>
        <end position="366"/>
    </location>
</feature>
<feature type="compositionally biased region" description="Basic and acidic residues" evidence="2">
    <location>
        <begin position="313"/>
        <end position="324"/>
    </location>
</feature>
<name>X6NTU7_RETFI</name>
<reference evidence="4 5" key="1">
    <citation type="journal article" date="2013" name="Curr. Biol.">
        <title>The Genome of the Foraminiferan Reticulomyxa filosa.</title>
        <authorList>
            <person name="Glockner G."/>
            <person name="Hulsmann N."/>
            <person name="Schleicher M."/>
            <person name="Noegel A.A."/>
            <person name="Eichinger L."/>
            <person name="Gallinger C."/>
            <person name="Pawlowski J."/>
            <person name="Sierra R."/>
            <person name="Euteneuer U."/>
            <person name="Pillet L."/>
            <person name="Moustafa A."/>
            <person name="Platzer M."/>
            <person name="Groth M."/>
            <person name="Szafranski K."/>
            <person name="Schliwa M."/>
        </authorList>
    </citation>
    <scope>NUCLEOTIDE SEQUENCE [LARGE SCALE GENOMIC DNA]</scope>
</reference>
<dbReference type="PANTHER" id="PTHR11206">
    <property type="entry name" value="MULTIDRUG RESISTANCE PROTEIN"/>
    <property type="match status" value="1"/>
</dbReference>
<gene>
    <name evidence="4" type="ORF">RFI_07729</name>
</gene>
<feature type="transmembrane region" description="Helical" evidence="3">
    <location>
        <begin position="230"/>
        <end position="249"/>
    </location>
</feature>
<dbReference type="AlphaFoldDB" id="X6NTU7"/>
<feature type="transmembrane region" description="Helical" evidence="3">
    <location>
        <begin position="426"/>
        <end position="446"/>
    </location>
</feature>
<feature type="region of interest" description="Disordered" evidence="2">
    <location>
        <begin position="290"/>
        <end position="328"/>
    </location>
</feature>
<keyword evidence="5" id="KW-1185">Reference proteome</keyword>
<feature type="transmembrane region" description="Helical" evidence="3">
    <location>
        <begin position="526"/>
        <end position="545"/>
    </location>
</feature>
<proteinExistence type="inferred from homology"/>
<accession>X6NTU7</accession>
<dbReference type="GO" id="GO:0042910">
    <property type="term" value="F:xenobiotic transmembrane transporter activity"/>
    <property type="evidence" value="ECO:0007669"/>
    <property type="project" value="InterPro"/>
</dbReference>
<feature type="transmembrane region" description="Helical" evidence="3">
    <location>
        <begin position="386"/>
        <end position="405"/>
    </location>
</feature>